<reference evidence="1 2" key="1">
    <citation type="submission" date="2018-05" db="EMBL/GenBank/DDBJ databases">
        <title>Characterization Of A New Bacterial Virus From Orangutan (Pongo pygmaeus).</title>
        <authorList>
            <person name="Ahmad Hisham U.B."/>
            <person name="Ramli N.A."/>
            <person name="Mohamad Zawawi N.A."/>
            <person name="Mat Arip Y."/>
        </authorList>
    </citation>
    <scope>NUCLEOTIDE SEQUENCE [LARGE SCALE GENOMIC DNA]</scope>
</reference>
<accession>A0A2Z5HA76</accession>
<dbReference type="Proteomes" id="UP000252104">
    <property type="component" value="Segment"/>
</dbReference>
<protein>
    <submittedName>
        <fullName evidence="1">Uncharacterized protein</fullName>
    </submittedName>
</protein>
<name>A0A2Z5HA76_9CAUD</name>
<evidence type="ECO:0000313" key="1">
    <source>
        <dbReference type="EMBL" id="AXC37010.1"/>
    </source>
</evidence>
<dbReference type="EMBL" id="MH383160">
    <property type="protein sequence ID" value="AXC37010.1"/>
    <property type="molecule type" value="Genomic_DNA"/>
</dbReference>
<evidence type="ECO:0000313" key="2">
    <source>
        <dbReference type="Proteomes" id="UP000252104"/>
    </source>
</evidence>
<sequence length="90" mass="10495">MIICSQNMKTLSGVEYQTALFSLIHALRKNNALYGAPEVDVINGELYLMKFIGTNYQDLFIQRYLSALRNQIQYKTIKAKKEWNKQCDKD</sequence>
<proteinExistence type="predicted"/>
<organism evidence="1 2">
    <name type="scientific">Escherichia phage UB</name>
    <dbReference type="NCBI Taxonomy" id="2268588"/>
    <lineage>
        <taxon>Viruses</taxon>
        <taxon>Duplodnaviria</taxon>
        <taxon>Heunggongvirae</taxon>
        <taxon>Uroviricota</taxon>
        <taxon>Caudoviricetes</taxon>
        <taxon>Asteriusvirus</taxon>
        <taxon>Asteriusvirus PBECO4</taxon>
    </lineage>
</organism>
<reference evidence="2" key="2">
    <citation type="submission" date="2018-05" db="EMBL/GenBank/DDBJ databases">
        <title>Genome Assembly Of Bacteriophage Specific To Escherichia coli 0157:H7.</title>
        <authorList>
            <person name="Ahmad Hisham U.B."/>
            <person name="Ramli N.A."/>
            <person name="Mohamad Zawawi N.A."/>
            <person name="Mat Arip Y."/>
        </authorList>
    </citation>
    <scope>NUCLEOTIDE SEQUENCE [LARGE SCALE GENOMIC DNA]</scope>
</reference>